<dbReference type="AlphaFoldDB" id="A0AAN0NGI7"/>
<dbReference type="RefSeq" id="WP_342069243.1">
    <property type="nucleotide sequence ID" value="NZ_CP151762.1"/>
</dbReference>
<name>A0AAN0NGI7_9RHOB</name>
<organism evidence="1 2">
    <name type="scientific">Yoonia algicola</name>
    <dbReference type="NCBI Taxonomy" id="3137368"/>
    <lineage>
        <taxon>Bacteria</taxon>
        <taxon>Pseudomonadati</taxon>
        <taxon>Pseudomonadota</taxon>
        <taxon>Alphaproteobacteria</taxon>
        <taxon>Rhodobacterales</taxon>
        <taxon>Paracoccaceae</taxon>
        <taxon>Yoonia</taxon>
    </lineage>
</organism>
<evidence type="ECO:0008006" key="3">
    <source>
        <dbReference type="Google" id="ProtNLM"/>
    </source>
</evidence>
<dbReference type="EMBL" id="CP151762">
    <property type="protein sequence ID" value="WZU62847.1"/>
    <property type="molecule type" value="Genomic_DNA"/>
</dbReference>
<accession>A0AAN0NGI7</accession>
<reference evidence="1 2" key="1">
    <citation type="submission" date="2024-04" db="EMBL/GenBank/DDBJ databases">
        <title>Phylogenomic analyses of a clade within the roseobacter group suggest taxonomic reassignments of species of the genera Aestuariivita, Citreicella, Loktanella, Nautella, Pelagibaca, Ruegeria, Thalassobius, Thiobacimonas and Tropicibacter, and the proposal o.</title>
        <authorList>
            <person name="Jeon C.O."/>
        </authorList>
    </citation>
    <scope>NUCLEOTIDE SEQUENCE [LARGE SCALE GENOMIC DNA]</scope>
    <source>
        <strain evidence="1 2">G8-12</strain>
    </source>
</reference>
<sequence>MSPPRTTTTHPMAQKPKLSTNEIALRRLLKAAPQDLWLDTLRRTRGAEHCYLVYWMLNQPECDFAVAAHAFYRCNPTDYLDNPRPLPTRPGTHDIFALIMRNWETGSFRTHRLKVDQVDADPRIISRIRQKMMVYPKGTLPFTIPEAFLEPAGGSPVKVPSHLQPNEIRHIWSLFSELGLKVHAAPPGFARKIAQVRWFLERLRQGARQA</sequence>
<evidence type="ECO:0000313" key="2">
    <source>
        <dbReference type="Proteomes" id="UP001451782"/>
    </source>
</evidence>
<protein>
    <recommendedName>
        <fullName evidence="3">DUF4274 domain-containing protein</fullName>
    </recommendedName>
</protein>
<gene>
    <name evidence="1" type="ORF">AABB28_13350</name>
</gene>
<dbReference type="Proteomes" id="UP001451782">
    <property type="component" value="Chromosome"/>
</dbReference>
<proteinExistence type="predicted"/>
<dbReference type="KEGG" id="yag:AABB28_13350"/>
<keyword evidence="2" id="KW-1185">Reference proteome</keyword>
<evidence type="ECO:0000313" key="1">
    <source>
        <dbReference type="EMBL" id="WZU62847.1"/>
    </source>
</evidence>